<dbReference type="GO" id="GO:0045944">
    <property type="term" value="P:positive regulation of transcription by RNA polymerase II"/>
    <property type="evidence" value="ECO:0007669"/>
    <property type="project" value="TreeGrafter"/>
</dbReference>
<evidence type="ECO:0000313" key="9">
    <source>
        <dbReference type="Proteomes" id="UP000318571"/>
    </source>
</evidence>
<dbReference type="Gene3D" id="4.10.280.10">
    <property type="entry name" value="Helix-loop-helix DNA-binding domain"/>
    <property type="match status" value="1"/>
</dbReference>
<dbReference type="OMA" id="XNARERR"/>
<evidence type="ECO:0000256" key="6">
    <source>
        <dbReference type="SAM" id="MobiDB-lite"/>
    </source>
</evidence>
<feature type="region of interest" description="Disordered" evidence="6">
    <location>
        <begin position="29"/>
        <end position="109"/>
    </location>
</feature>
<dbReference type="SUPFAM" id="SSF47459">
    <property type="entry name" value="HLH, helix-loop-helix DNA-binding domain"/>
    <property type="match status" value="1"/>
</dbReference>
<dbReference type="PROSITE" id="PS50888">
    <property type="entry name" value="BHLH"/>
    <property type="match status" value="1"/>
</dbReference>
<gene>
    <name evidence="8" type="ORF">TCAL_05185</name>
</gene>
<evidence type="ECO:0000256" key="3">
    <source>
        <dbReference type="ARBA" id="ARBA00022782"/>
    </source>
</evidence>
<dbReference type="GO" id="GO:0007423">
    <property type="term" value="P:sensory organ development"/>
    <property type="evidence" value="ECO:0007669"/>
    <property type="project" value="TreeGrafter"/>
</dbReference>
<keyword evidence="9" id="KW-1185">Reference proteome</keyword>
<evidence type="ECO:0000256" key="4">
    <source>
        <dbReference type="ARBA" id="ARBA00022902"/>
    </source>
</evidence>
<dbReference type="Proteomes" id="UP000318571">
    <property type="component" value="Chromosome 4"/>
</dbReference>
<keyword evidence="2" id="KW-0217">Developmental protein</keyword>
<dbReference type="GO" id="GO:0070888">
    <property type="term" value="F:E-box binding"/>
    <property type="evidence" value="ECO:0007669"/>
    <property type="project" value="TreeGrafter"/>
</dbReference>
<dbReference type="STRING" id="6832.A0A553NQ93"/>
<feature type="compositionally biased region" description="Basic and acidic residues" evidence="6">
    <location>
        <begin position="90"/>
        <end position="103"/>
    </location>
</feature>
<sequence length="173" mass="19828">MELKPRFHSWGSNSNDFLSLNPSFQSNMFVSLPSDSPISSASSSTYAEPFISSDQSSPAFTWPEGQSYSYQDQVYPQYSQTSPRSSSTENQEKNAKKRDEKPISESTRVRRRLAANARERKRMNGLNDAFERLRGVLPCHRDRPLSKMEALQMAQNYIMELVDKVDECRNMAQ</sequence>
<dbReference type="GO" id="GO:0005634">
    <property type="term" value="C:nucleus"/>
    <property type="evidence" value="ECO:0007669"/>
    <property type="project" value="UniProtKB-SubCell"/>
</dbReference>
<dbReference type="OrthoDB" id="6161578at2759"/>
<dbReference type="GO" id="GO:0046983">
    <property type="term" value="F:protein dimerization activity"/>
    <property type="evidence" value="ECO:0007669"/>
    <property type="project" value="InterPro"/>
</dbReference>
<accession>A0A553NQ93</accession>
<keyword evidence="4" id="KW-0524">Neurogenesis</keyword>
<proteinExistence type="predicted"/>
<name>A0A553NQ93_TIGCA</name>
<keyword evidence="5" id="KW-0539">Nucleus</keyword>
<dbReference type="AlphaFoldDB" id="A0A553NQ93"/>
<dbReference type="PANTHER" id="PTHR19290">
    <property type="entry name" value="BASIC HELIX-LOOP-HELIX PROTEIN NEUROGENIN-RELATED"/>
    <property type="match status" value="1"/>
</dbReference>
<protein>
    <recommendedName>
        <fullName evidence="7">BHLH domain-containing protein</fullName>
    </recommendedName>
</protein>
<comment type="subcellular location">
    <subcellularLocation>
        <location evidence="1">Nucleus</location>
    </subcellularLocation>
</comment>
<evidence type="ECO:0000313" key="8">
    <source>
        <dbReference type="EMBL" id="TRY67605.1"/>
    </source>
</evidence>
<keyword evidence="3" id="KW-0221">Differentiation</keyword>
<dbReference type="InterPro" id="IPR036638">
    <property type="entry name" value="HLH_DNA-bd_sf"/>
</dbReference>
<feature type="compositionally biased region" description="Low complexity" evidence="6">
    <location>
        <begin position="31"/>
        <end position="44"/>
    </location>
</feature>
<dbReference type="GO" id="GO:0061564">
    <property type="term" value="P:axon development"/>
    <property type="evidence" value="ECO:0007669"/>
    <property type="project" value="TreeGrafter"/>
</dbReference>
<dbReference type="Pfam" id="PF00010">
    <property type="entry name" value="HLH"/>
    <property type="match status" value="1"/>
</dbReference>
<evidence type="ECO:0000256" key="2">
    <source>
        <dbReference type="ARBA" id="ARBA00022473"/>
    </source>
</evidence>
<reference evidence="8 9" key="1">
    <citation type="journal article" date="2018" name="Nat. Ecol. Evol.">
        <title>Genomic signatures of mitonuclear coevolution across populations of Tigriopus californicus.</title>
        <authorList>
            <person name="Barreto F.S."/>
            <person name="Watson E.T."/>
            <person name="Lima T.G."/>
            <person name="Willett C.S."/>
            <person name="Edmands S."/>
            <person name="Li W."/>
            <person name="Burton R.S."/>
        </authorList>
    </citation>
    <scope>NUCLEOTIDE SEQUENCE [LARGE SCALE GENOMIC DNA]</scope>
    <source>
        <strain evidence="8 9">San Diego</strain>
    </source>
</reference>
<evidence type="ECO:0000256" key="5">
    <source>
        <dbReference type="ARBA" id="ARBA00023242"/>
    </source>
</evidence>
<feature type="domain" description="BHLH" evidence="7">
    <location>
        <begin position="110"/>
        <end position="161"/>
    </location>
</feature>
<evidence type="ECO:0000259" key="7">
    <source>
        <dbReference type="PROSITE" id="PS50888"/>
    </source>
</evidence>
<dbReference type="PANTHER" id="PTHR19290:SF162">
    <property type="entry name" value="TRANSCRIPTION FACTOR ATOH7"/>
    <property type="match status" value="1"/>
</dbReference>
<dbReference type="SMART" id="SM00353">
    <property type="entry name" value="HLH"/>
    <property type="match status" value="1"/>
</dbReference>
<organism evidence="8 9">
    <name type="scientific">Tigriopus californicus</name>
    <name type="common">Marine copepod</name>
    <dbReference type="NCBI Taxonomy" id="6832"/>
    <lineage>
        <taxon>Eukaryota</taxon>
        <taxon>Metazoa</taxon>
        <taxon>Ecdysozoa</taxon>
        <taxon>Arthropoda</taxon>
        <taxon>Crustacea</taxon>
        <taxon>Multicrustacea</taxon>
        <taxon>Hexanauplia</taxon>
        <taxon>Copepoda</taxon>
        <taxon>Harpacticoida</taxon>
        <taxon>Harpacticidae</taxon>
        <taxon>Tigriopus</taxon>
    </lineage>
</organism>
<evidence type="ECO:0000256" key="1">
    <source>
        <dbReference type="ARBA" id="ARBA00004123"/>
    </source>
</evidence>
<comment type="caution">
    <text evidence="8">The sequence shown here is derived from an EMBL/GenBank/DDBJ whole genome shotgun (WGS) entry which is preliminary data.</text>
</comment>
<dbReference type="InterPro" id="IPR011598">
    <property type="entry name" value="bHLH_dom"/>
</dbReference>
<dbReference type="EMBL" id="VCGU01000011">
    <property type="protein sequence ID" value="TRY67605.1"/>
    <property type="molecule type" value="Genomic_DNA"/>
</dbReference>
<feature type="compositionally biased region" description="Polar residues" evidence="6">
    <location>
        <begin position="52"/>
        <end position="89"/>
    </location>
</feature>
<dbReference type="InterPro" id="IPR050359">
    <property type="entry name" value="bHLH_transcription_factors"/>
</dbReference>
<dbReference type="GO" id="GO:0000981">
    <property type="term" value="F:DNA-binding transcription factor activity, RNA polymerase II-specific"/>
    <property type="evidence" value="ECO:0007669"/>
    <property type="project" value="TreeGrafter"/>
</dbReference>